<name>Q6IJL3_DROME</name>
<dbReference type="AlphaFoldDB" id="Q6IJL3"/>
<sequence>MCHPLQRQRRAQDTPPIPDLQYPPVHSPLKYEVVVVCFNKQWLRRIQKDATLGASVARQAASQSARRTPRLLQFRTRQESTGCNWMARIDNNGSGPKTNRIECSAVKSESAGPKVDQPNRKALLLPNQTERQRHNVHGK</sequence>
<organism evidence="2">
    <name type="scientific">Drosophila melanogaster</name>
    <name type="common">Fruit fly</name>
    <dbReference type="NCBI Taxonomy" id="7227"/>
    <lineage>
        <taxon>Eukaryota</taxon>
        <taxon>Metazoa</taxon>
        <taxon>Ecdysozoa</taxon>
        <taxon>Arthropoda</taxon>
        <taxon>Hexapoda</taxon>
        <taxon>Insecta</taxon>
        <taxon>Pterygota</taxon>
        <taxon>Neoptera</taxon>
        <taxon>Endopterygota</taxon>
        <taxon>Diptera</taxon>
        <taxon>Brachycera</taxon>
        <taxon>Muscomorpha</taxon>
        <taxon>Ephydroidea</taxon>
        <taxon>Drosophilidae</taxon>
        <taxon>Drosophila</taxon>
        <taxon>Sophophora</taxon>
    </lineage>
</organism>
<proteinExistence type="predicted"/>
<gene>
    <name evidence="2" type="ORF">HDC14646</name>
</gene>
<feature type="region of interest" description="Disordered" evidence="1">
    <location>
        <begin position="106"/>
        <end position="139"/>
    </location>
</feature>
<feature type="region of interest" description="Disordered" evidence="1">
    <location>
        <begin position="1"/>
        <end position="21"/>
    </location>
</feature>
<evidence type="ECO:0000313" key="2">
    <source>
        <dbReference type="EMBL" id="DAA04208.1"/>
    </source>
</evidence>
<reference evidence="2" key="1">
    <citation type="journal article" date="2003" name="Genome Biol.">
        <title>An integrated gene annotation and transcriptional profiling approach towards the full gene content of the Drosophila genome.</title>
        <authorList>
            <person name="Hild M."/>
            <person name="Beckmann B."/>
            <person name="Haas S.A."/>
            <person name="Koch B."/>
            <person name="Solovyev V."/>
            <person name="Busold C."/>
            <person name="Fellenberg K."/>
            <person name="Boutros M."/>
            <person name="Vingron M."/>
            <person name="Sauer F."/>
            <person name="Hoheisel J.D."/>
            <person name="Paro R."/>
        </authorList>
    </citation>
    <scope>NUCLEOTIDE SEQUENCE</scope>
</reference>
<protein>
    <submittedName>
        <fullName evidence="2">HDC14646</fullName>
    </submittedName>
</protein>
<accession>Q6IJL3</accession>
<evidence type="ECO:0000256" key="1">
    <source>
        <dbReference type="SAM" id="MobiDB-lite"/>
    </source>
</evidence>
<dbReference type="EMBL" id="BK002703">
    <property type="protein sequence ID" value="DAA04208.1"/>
    <property type="molecule type" value="Genomic_DNA"/>
</dbReference>